<evidence type="ECO:0000256" key="1">
    <source>
        <dbReference type="SAM" id="MobiDB-lite"/>
    </source>
</evidence>
<dbReference type="WBParaSite" id="L893_g11146.t1">
    <property type="protein sequence ID" value="L893_g11146.t1"/>
    <property type="gene ID" value="L893_g11146"/>
</dbReference>
<dbReference type="AlphaFoldDB" id="A0A1I7XZC4"/>
<name>A0A1I7XZC4_9BILA</name>
<evidence type="ECO:0000313" key="3">
    <source>
        <dbReference type="WBParaSite" id="L893_g11146.t1"/>
    </source>
</evidence>
<reference evidence="3" key="1">
    <citation type="submission" date="2016-11" db="UniProtKB">
        <authorList>
            <consortium name="WormBaseParasite"/>
        </authorList>
    </citation>
    <scope>IDENTIFICATION</scope>
</reference>
<dbReference type="Proteomes" id="UP000095287">
    <property type="component" value="Unplaced"/>
</dbReference>
<organism evidence="2 3">
    <name type="scientific">Steinernema glaseri</name>
    <dbReference type="NCBI Taxonomy" id="37863"/>
    <lineage>
        <taxon>Eukaryota</taxon>
        <taxon>Metazoa</taxon>
        <taxon>Ecdysozoa</taxon>
        <taxon>Nematoda</taxon>
        <taxon>Chromadorea</taxon>
        <taxon>Rhabditida</taxon>
        <taxon>Tylenchina</taxon>
        <taxon>Panagrolaimomorpha</taxon>
        <taxon>Strongyloidoidea</taxon>
        <taxon>Steinernematidae</taxon>
        <taxon>Steinernema</taxon>
    </lineage>
</organism>
<protein>
    <submittedName>
        <fullName evidence="3">Ovule protein</fullName>
    </submittedName>
</protein>
<proteinExistence type="predicted"/>
<accession>A0A1I7XZC4</accession>
<feature type="region of interest" description="Disordered" evidence="1">
    <location>
        <begin position="1"/>
        <end position="25"/>
    </location>
</feature>
<evidence type="ECO:0000313" key="2">
    <source>
        <dbReference type="Proteomes" id="UP000095287"/>
    </source>
</evidence>
<sequence length="96" mass="11120">MQMKLSSKGHRVEKLKGHPLLRQKNNSVQRVLPRKTPEFSTLSSACFHVIAGSRESFSQRYRIPRFLRANQRSARVRSVSMNPLYLSPTLLFTTVY</sequence>
<keyword evidence="2" id="KW-1185">Reference proteome</keyword>